<dbReference type="OrthoDB" id="2671at2759"/>
<accession>A0A3M6ZFI1</accession>
<dbReference type="Pfam" id="PF10294">
    <property type="entry name" value="Methyltransf_16"/>
    <property type="match status" value="1"/>
</dbReference>
<dbReference type="Proteomes" id="UP000276864">
    <property type="component" value="Unassembled WGS sequence"/>
</dbReference>
<feature type="compositionally biased region" description="Polar residues" evidence="1">
    <location>
        <begin position="54"/>
        <end position="80"/>
    </location>
</feature>
<evidence type="ECO:0000313" key="2">
    <source>
        <dbReference type="EMBL" id="RMY03647.1"/>
    </source>
</evidence>
<dbReference type="VEuPathDB" id="FungiDB:BTJ68_13970"/>
<protein>
    <submittedName>
        <fullName evidence="3">Uncharacterized protein</fullName>
    </submittedName>
</protein>
<gene>
    <name evidence="2" type="ORF">D0866_15464</name>
    <name evidence="3" type="ORF">D0867_07312</name>
</gene>
<dbReference type="GO" id="GO:0005829">
    <property type="term" value="C:cytosol"/>
    <property type="evidence" value="ECO:0007669"/>
    <property type="project" value="TreeGrafter"/>
</dbReference>
<feature type="region of interest" description="Disordered" evidence="1">
    <location>
        <begin position="182"/>
        <end position="211"/>
    </location>
</feature>
<dbReference type="Gene3D" id="3.40.50.150">
    <property type="entry name" value="Vaccinia Virus protein VP39"/>
    <property type="match status" value="1"/>
</dbReference>
<evidence type="ECO:0000313" key="4">
    <source>
        <dbReference type="Proteomes" id="UP000271337"/>
    </source>
</evidence>
<reference evidence="4 5" key="1">
    <citation type="journal article" date="2018" name="BMC Genomics">
        <title>Genomic evidence for intraspecific hybridization in a clonal and extremely halotolerant yeast.</title>
        <authorList>
            <person name="Gostincar C."/>
            <person name="Stajich J.E."/>
            <person name="Zupancic J."/>
            <person name="Zalar P."/>
            <person name="Gunde-Cimerman N."/>
        </authorList>
    </citation>
    <scope>NUCLEOTIDE SEQUENCE [LARGE SCALE GENOMIC DNA]</scope>
    <source>
        <strain evidence="2 5">EXF-6651</strain>
        <strain evidence="3 4">EXF-6669</strain>
    </source>
</reference>
<sequence>MTRDATNLRAADLGIDGDDEPVLDVLDLPQLYTKPPASALLTVLEDLSYEPPSWETTPLTRNPRSRSGTSSPLNKPNNGGSLLRKKPKVRSEGLPRYLTRIIASPLAWIADEDEKEKVWEAAAKRLSERSGRTGMGALWRRLGIPLKKSAAAKPVGTEMKKGEEGEEKGIVDVGHGVVDTTTVTNPTARDDLQTARQEEQQGENGADEDEDDEVLSIHLHEPALTADNLGLKTWASSYLLAKRLVLLHSDNNESDSTTYPSAPTLLPTLPPDAEILELGSGTGLVGMAAARVLQRKVWLTDLEGIVGNLERNVRGNWKVVAGLSREGGNDGKEVKEGDEGEVEQMMRRERMETAILDWADPLNVVVPGRRKQLVQLEGEVAPTPISPTGNPHGPTPNGRPDDHPEHETQANEPVDQPTTTSWPPNSFPLILAADPIYSADHPSLLCTAIAAHLTHHSPLSRVLVEMPIREGFGSEREDFRSRMQGMGLRILGEGEEVGYDDWGSGGEDGRSFTEVRCWWSVWGWREVGGGLGEG</sequence>
<dbReference type="Proteomes" id="UP000271337">
    <property type="component" value="Unassembled WGS sequence"/>
</dbReference>
<dbReference type="PANTHER" id="PTHR14614:SF156">
    <property type="entry name" value="PROTEIN-LYSINE N-METHYLTRANSFERASE EFM2"/>
    <property type="match status" value="1"/>
</dbReference>
<evidence type="ECO:0000313" key="5">
    <source>
        <dbReference type="Proteomes" id="UP000276864"/>
    </source>
</evidence>
<proteinExistence type="predicted"/>
<dbReference type="InterPro" id="IPR029063">
    <property type="entry name" value="SAM-dependent_MTases_sf"/>
</dbReference>
<evidence type="ECO:0000256" key="1">
    <source>
        <dbReference type="SAM" id="MobiDB-lite"/>
    </source>
</evidence>
<dbReference type="InterPro" id="IPR019410">
    <property type="entry name" value="Methyltransf_16"/>
</dbReference>
<dbReference type="GO" id="GO:0008757">
    <property type="term" value="F:S-adenosylmethionine-dependent methyltransferase activity"/>
    <property type="evidence" value="ECO:0007669"/>
    <property type="project" value="UniProtKB-ARBA"/>
</dbReference>
<feature type="compositionally biased region" description="Low complexity" evidence="1">
    <location>
        <begin position="387"/>
        <end position="398"/>
    </location>
</feature>
<feature type="compositionally biased region" description="Basic and acidic residues" evidence="1">
    <location>
        <begin position="399"/>
        <end position="409"/>
    </location>
</feature>
<comment type="caution">
    <text evidence="3">The sequence shown here is derived from an EMBL/GenBank/DDBJ whole genome shotgun (WGS) entry which is preliminary data.</text>
</comment>
<dbReference type="SUPFAM" id="SSF53335">
    <property type="entry name" value="S-adenosyl-L-methionine-dependent methyltransferases"/>
    <property type="match status" value="1"/>
</dbReference>
<dbReference type="EMBL" id="QWIM01003151">
    <property type="protein sequence ID" value="RMY03647.1"/>
    <property type="molecule type" value="Genomic_DNA"/>
</dbReference>
<dbReference type="PANTHER" id="PTHR14614">
    <property type="entry name" value="HEPATOCELLULAR CARCINOMA-ASSOCIATED ANTIGEN"/>
    <property type="match status" value="1"/>
</dbReference>
<feature type="region of interest" description="Disordered" evidence="1">
    <location>
        <begin position="379"/>
        <end position="422"/>
    </location>
</feature>
<feature type="region of interest" description="Disordered" evidence="1">
    <location>
        <begin position="52"/>
        <end position="88"/>
    </location>
</feature>
<dbReference type="EMBL" id="QWIL01000756">
    <property type="protein sequence ID" value="RMY13882.1"/>
    <property type="molecule type" value="Genomic_DNA"/>
</dbReference>
<evidence type="ECO:0000313" key="3">
    <source>
        <dbReference type="EMBL" id="RMY13882.1"/>
    </source>
</evidence>
<name>A0A3M6ZFI1_HORWE</name>
<organism evidence="3 4">
    <name type="scientific">Hortaea werneckii</name>
    <name type="common">Black yeast</name>
    <name type="synonym">Cladosporium werneckii</name>
    <dbReference type="NCBI Taxonomy" id="91943"/>
    <lineage>
        <taxon>Eukaryota</taxon>
        <taxon>Fungi</taxon>
        <taxon>Dikarya</taxon>
        <taxon>Ascomycota</taxon>
        <taxon>Pezizomycotina</taxon>
        <taxon>Dothideomycetes</taxon>
        <taxon>Dothideomycetidae</taxon>
        <taxon>Mycosphaerellales</taxon>
        <taxon>Teratosphaeriaceae</taxon>
        <taxon>Hortaea</taxon>
    </lineage>
</organism>
<dbReference type="AlphaFoldDB" id="A0A3M6ZFI1"/>
<feature type="compositionally biased region" description="Basic and acidic residues" evidence="1">
    <location>
        <begin position="188"/>
        <end position="199"/>
    </location>
</feature>